<dbReference type="SUPFAM" id="SSF56935">
    <property type="entry name" value="Porins"/>
    <property type="match status" value="1"/>
</dbReference>
<dbReference type="Pfam" id="PF13715">
    <property type="entry name" value="CarbopepD_reg_2"/>
    <property type="match status" value="1"/>
</dbReference>
<evidence type="ECO:0000313" key="6">
    <source>
        <dbReference type="EMBL" id="MBC9934695.1"/>
    </source>
</evidence>
<name>A0ABR7TX84_9BACT</name>
<dbReference type="PANTHER" id="PTHR40980:SF4">
    <property type="entry name" value="TONB-DEPENDENT RECEPTOR-LIKE BETA-BARREL DOMAIN-CONTAINING PROTEIN"/>
    <property type="match status" value="1"/>
</dbReference>
<evidence type="ECO:0000259" key="5">
    <source>
        <dbReference type="Pfam" id="PF07715"/>
    </source>
</evidence>
<gene>
    <name evidence="6" type="ORF">ICL07_30235</name>
</gene>
<keyword evidence="4" id="KW-0732">Signal</keyword>
<feature type="domain" description="TonB-dependent receptor plug" evidence="5">
    <location>
        <begin position="218"/>
        <end position="312"/>
    </location>
</feature>
<accession>A0ABR7TX84</accession>
<keyword evidence="2" id="KW-0472">Membrane</keyword>
<dbReference type="InterPro" id="IPR012910">
    <property type="entry name" value="Plug_dom"/>
</dbReference>
<dbReference type="InterPro" id="IPR036942">
    <property type="entry name" value="Beta-barrel_TonB_sf"/>
</dbReference>
<dbReference type="Gene3D" id="2.60.40.1120">
    <property type="entry name" value="Carboxypeptidase-like, regulatory domain"/>
    <property type="match status" value="1"/>
</dbReference>
<sequence length="1127" mass="126804">MLTLCCLMLVASGLKAQSPGAVTLSVRVTNVTLDAAMRQVKEACPVNIAYDAGKLRLAQWPITPKEFKQAGLSEILQYLLQKTNVGYKEVAGGIVLFEKEKPVPAKKDKGHIIGKVIDEENGEPVIGATVRIGAMGSVTDDAGRFSLPLPEGQYTVLISSMGYGAKEVSGITVKENETFALNATLKRQKGNLATVVVKSSVKKETTASLYIRQKNEAGISNGISQEQIAALPDKNIGETLKRISGVSTTDNRRVVVRGIAERYNVAMMDGAALPSTDVQVRDFEFDIVPSNLVDNVVVSKTATPDMGFGFGGGMVQINTMAIADNNFATISIGTRYINGSTGKEFMGYQRGKNDYLGFDDGGRDHFPKEILTLSAGNYNPQNPYNHTPPAGIEKVTPEMIAAQNKRIGGLERLGTRTYRAAPGQNYQFSLGRSYNVKNSRIGFIGSLSYRNEQGIDDVMNFERGIFSKQGNNLYNPTTLEEIKHTTARQYNFTTSWGALLNAGWQAKNHQITVRNFYSRVFANQFFRIVGWGDDIAIGDNPAINEYDRPKFIDLLQNRVNGVHNLGRFKFDWSMARNEVTNHEQDAIDANLSPITTLNGDVYNYIPGGFIANPGPLSRSSYRYVETNWMADAAVSYRFNIRKWAQVFKTGYQYMDKKGSYDWSVLPVGVAGNFKDAYKPVQQWNIDFKDPLRDMFYYPAAFNNNTYTGKNNNQAWYVMMDNHFTKWARLVWGVRGEYYAYEKIKDEAADKISQANLDNSDKRRYVDPETGELVHQTLDASAEDKKWLFLPSANLTITPFSNFNIRASYAQSAIRPALIENSSFARFNYLYGRIQRNTGVVSTLISHYDFRAEWYPSPGEVISAGYFKKHFKNPVEMYLDITNTSGAIDLLTANSDYADVNGWEVDLRKNFGFVHKGAKFLENLYFSGNLTIQNSQVQASAFRYEAMGSGIDNDNKTYSYRRKTYLKEKRPLYGQVPVLYNIGLQYTGERLGANIAFNHSGYKTFTVGMQPHYSEMERPRDQVDVQVSYKFLKEKNLQVRLNISNLTNSPYRFFINGKNTYSLKPGTDNMFMKEWSDVYEWKAGFSQKYDEGYFEDTPDGKNKVRIGDTETFVRKIGASFSLAISYNF</sequence>
<organism evidence="6 7">
    <name type="scientific">Chitinophaga qingshengii</name>
    <dbReference type="NCBI Taxonomy" id="1569794"/>
    <lineage>
        <taxon>Bacteria</taxon>
        <taxon>Pseudomonadati</taxon>
        <taxon>Bacteroidota</taxon>
        <taxon>Chitinophagia</taxon>
        <taxon>Chitinophagales</taxon>
        <taxon>Chitinophagaceae</taxon>
        <taxon>Chitinophaga</taxon>
    </lineage>
</organism>
<dbReference type="Pfam" id="PF07715">
    <property type="entry name" value="Plug"/>
    <property type="match status" value="1"/>
</dbReference>
<dbReference type="PANTHER" id="PTHR40980">
    <property type="entry name" value="PLUG DOMAIN-CONTAINING PROTEIN"/>
    <property type="match status" value="1"/>
</dbReference>
<dbReference type="Gene3D" id="2.170.130.10">
    <property type="entry name" value="TonB-dependent receptor, plug domain"/>
    <property type="match status" value="1"/>
</dbReference>
<evidence type="ECO:0000256" key="3">
    <source>
        <dbReference type="ARBA" id="ARBA00023237"/>
    </source>
</evidence>
<feature type="signal peptide" evidence="4">
    <location>
        <begin position="1"/>
        <end position="16"/>
    </location>
</feature>
<dbReference type="InterPro" id="IPR008969">
    <property type="entry name" value="CarboxyPept-like_regulatory"/>
</dbReference>
<dbReference type="EMBL" id="JACVFC010000006">
    <property type="protein sequence ID" value="MBC9934695.1"/>
    <property type="molecule type" value="Genomic_DNA"/>
</dbReference>
<comment type="subcellular location">
    <subcellularLocation>
        <location evidence="1">Cell outer membrane</location>
    </subcellularLocation>
</comment>
<feature type="chain" id="PRO_5047405894" evidence="4">
    <location>
        <begin position="17"/>
        <end position="1127"/>
    </location>
</feature>
<evidence type="ECO:0000313" key="7">
    <source>
        <dbReference type="Proteomes" id="UP000659124"/>
    </source>
</evidence>
<comment type="caution">
    <text evidence="6">The sequence shown here is derived from an EMBL/GenBank/DDBJ whole genome shotgun (WGS) entry which is preliminary data.</text>
</comment>
<reference evidence="6 7" key="1">
    <citation type="submission" date="2020-09" db="EMBL/GenBank/DDBJ databases">
        <title>Genome sequences of type strains of Chitinophaga qingshengii and Chitinophaga varians.</title>
        <authorList>
            <person name="Kittiwongwattana C."/>
        </authorList>
    </citation>
    <scope>NUCLEOTIDE SEQUENCE [LARGE SCALE GENOMIC DNA]</scope>
    <source>
        <strain evidence="6 7">JCM 30026</strain>
    </source>
</reference>
<dbReference type="Gene3D" id="2.40.170.20">
    <property type="entry name" value="TonB-dependent receptor, beta-barrel domain"/>
    <property type="match status" value="1"/>
</dbReference>
<keyword evidence="6" id="KW-0675">Receptor</keyword>
<keyword evidence="7" id="KW-1185">Reference proteome</keyword>
<dbReference type="Proteomes" id="UP000659124">
    <property type="component" value="Unassembled WGS sequence"/>
</dbReference>
<keyword evidence="3" id="KW-0998">Cell outer membrane</keyword>
<evidence type="ECO:0000256" key="2">
    <source>
        <dbReference type="ARBA" id="ARBA00023136"/>
    </source>
</evidence>
<evidence type="ECO:0000256" key="4">
    <source>
        <dbReference type="SAM" id="SignalP"/>
    </source>
</evidence>
<evidence type="ECO:0000256" key="1">
    <source>
        <dbReference type="ARBA" id="ARBA00004442"/>
    </source>
</evidence>
<dbReference type="SUPFAM" id="SSF49464">
    <property type="entry name" value="Carboxypeptidase regulatory domain-like"/>
    <property type="match status" value="1"/>
</dbReference>
<dbReference type="InterPro" id="IPR037066">
    <property type="entry name" value="Plug_dom_sf"/>
</dbReference>
<protein>
    <submittedName>
        <fullName evidence="6">TonB-dependent receptor</fullName>
    </submittedName>
</protein>
<proteinExistence type="predicted"/>